<dbReference type="GO" id="GO:0005739">
    <property type="term" value="C:mitochondrion"/>
    <property type="evidence" value="ECO:0007669"/>
    <property type="project" value="UniProtKB-SubCell"/>
</dbReference>
<dbReference type="FunFam" id="3.40.470.10:FF:000004">
    <property type="entry name" value="Uracil-DNA glycosylase"/>
    <property type="match status" value="1"/>
</dbReference>
<dbReference type="CDD" id="cd10027">
    <property type="entry name" value="UDG-F1-like"/>
    <property type="match status" value="1"/>
</dbReference>
<dbReference type="Pfam" id="PF03167">
    <property type="entry name" value="UDG"/>
    <property type="match status" value="1"/>
</dbReference>
<name>A0A7I8VBR0_9ANNE</name>
<evidence type="ECO:0000256" key="9">
    <source>
        <dbReference type="ARBA" id="ARBA00052069"/>
    </source>
</evidence>
<dbReference type="EC" id="3.2.2.27" evidence="12 14"/>
<evidence type="ECO:0000313" key="17">
    <source>
        <dbReference type="Proteomes" id="UP000549394"/>
    </source>
</evidence>
<evidence type="ECO:0000256" key="11">
    <source>
        <dbReference type="ARBA" id="ARBA00064140"/>
    </source>
</evidence>
<dbReference type="SMART" id="SM00986">
    <property type="entry name" value="UDG"/>
    <property type="match status" value="1"/>
</dbReference>
<evidence type="ECO:0000256" key="5">
    <source>
        <dbReference type="ARBA" id="ARBA00022990"/>
    </source>
</evidence>
<dbReference type="GO" id="GO:0004844">
    <property type="term" value="F:uracil DNA N-glycosylase activity"/>
    <property type="evidence" value="ECO:0007669"/>
    <property type="project" value="UniProtKB-UniRule"/>
</dbReference>
<comment type="subunit">
    <text evidence="11">Interacts with RPA2 subunit of the RPA trimer; this interaction mediates UNG2 recruitment to RPA-coated single-stranded DNA at stalled replication forks. Interacts with PCNA; this interaction mediates UNG2 recruitment to S-phase replication foci. Interacts (via N-terminus) with FAM72A.</text>
</comment>
<accession>A0A7I8VBR0</accession>
<reference evidence="16 17" key="1">
    <citation type="submission" date="2020-08" db="EMBL/GenBank/DDBJ databases">
        <authorList>
            <person name="Hejnol A."/>
        </authorList>
    </citation>
    <scope>NUCLEOTIDE SEQUENCE [LARGE SCALE GENOMIC DNA]</scope>
</reference>
<comment type="caution">
    <text evidence="16">The sequence shown here is derived from an EMBL/GenBank/DDBJ whole genome shotgun (WGS) entry which is preliminary data.</text>
</comment>
<dbReference type="InterPro" id="IPR018085">
    <property type="entry name" value="Ura-DNA_Glyclase_AS"/>
</dbReference>
<keyword evidence="17" id="KW-1185">Reference proteome</keyword>
<dbReference type="Proteomes" id="UP000549394">
    <property type="component" value="Unassembled WGS sequence"/>
</dbReference>
<gene>
    <name evidence="16" type="ORF">DGYR_LOCUS2167</name>
</gene>
<evidence type="ECO:0000256" key="3">
    <source>
        <dbReference type="ARBA" id="ARBA00022763"/>
    </source>
</evidence>
<dbReference type="InterPro" id="IPR036895">
    <property type="entry name" value="Uracil-DNA_glycosylase-like_sf"/>
</dbReference>
<feature type="active site" description="Proton acceptor" evidence="12 13">
    <location>
        <position position="154"/>
    </location>
</feature>
<dbReference type="NCBIfam" id="NF003591">
    <property type="entry name" value="PRK05254.1-4"/>
    <property type="match status" value="1"/>
</dbReference>
<dbReference type="EMBL" id="CAJFCJ010000003">
    <property type="protein sequence ID" value="CAD5113127.1"/>
    <property type="molecule type" value="Genomic_DNA"/>
</dbReference>
<evidence type="ECO:0000256" key="4">
    <source>
        <dbReference type="ARBA" id="ARBA00022801"/>
    </source>
</evidence>
<keyword evidence="2" id="KW-0597">Phosphoprotein</keyword>
<keyword evidence="3 12" id="KW-0227">DNA damage</keyword>
<evidence type="ECO:0000256" key="13">
    <source>
        <dbReference type="PROSITE-ProRule" id="PRU10072"/>
    </source>
</evidence>
<evidence type="ECO:0000313" key="16">
    <source>
        <dbReference type="EMBL" id="CAD5113127.1"/>
    </source>
</evidence>
<dbReference type="NCBIfam" id="NF003592">
    <property type="entry name" value="PRK05254.1-5"/>
    <property type="match status" value="1"/>
</dbReference>
<dbReference type="PANTHER" id="PTHR11264:SF0">
    <property type="entry name" value="URACIL-DNA GLYCOSYLASE"/>
    <property type="match status" value="1"/>
</dbReference>
<evidence type="ECO:0000256" key="10">
    <source>
        <dbReference type="ARBA" id="ARBA00052828"/>
    </source>
</evidence>
<comment type="similarity">
    <text evidence="1 12 14">Belongs to the uracil-DNA glycosylase (UDG) superfamily. UNG family.</text>
</comment>
<evidence type="ECO:0000259" key="15">
    <source>
        <dbReference type="SMART" id="SM00986"/>
    </source>
</evidence>
<evidence type="ECO:0000256" key="6">
    <source>
        <dbReference type="ARBA" id="ARBA00023128"/>
    </source>
</evidence>
<dbReference type="NCBIfam" id="NF003589">
    <property type="entry name" value="PRK05254.1-2"/>
    <property type="match status" value="1"/>
</dbReference>
<dbReference type="InterPro" id="IPR002043">
    <property type="entry name" value="UDG_fam1"/>
</dbReference>
<dbReference type="PANTHER" id="PTHR11264">
    <property type="entry name" value="URACIL-DNA GLYCOSYLASE"/>
    <property type="match status" value="1"/>
</dbReference>
<organism evidence="16 17">
    <name type="scientific">Dimorphilus gyrociliatus</name>
    <dbReference type="NCBI Taxonomy" id="2664684"/>
    <lineage>
        <taxon>Eukaryota</taxon>
        <taxon>Metazoa</taxon>
        <taxon>Spiralia</taxon>
        <taxon>Lophotrochozoa</taxon>
        <taxon>Annelida</taxon>
        <taxon>Polychaeta</taxon>
        <taxon>Polychaeta incertae sedis</taxon>
        <taxon>Dinophilidae</taxon>
        <taxon>Dimorphilus</taxon>
    </lineage>
</organism>
<evidence type="ECO:0000256" key="14">
    <source>
        <dbReference type="RuleBase" id="RU003780"/>
    </source>
</evidence>
<dbReference type="GO" id="GO:0097510">
    <property type="term" value="P:base-excision repair, AP site formation via deaminated base removal"/>
    <property type="evidence" value="ECO:0007669"/>
    <property type="project" value="TreeGrafter"/>
</dbReference>
<dbReference type="SMART" id="SM00987">
    <property type="entry name" value="UreE_C"/>
    <property type="match status" value="1"/>
</dbReference>
<keyword evidence="4 12" id="KW-0378">Hydrolase</keyword>
<comment type="catalytic activity">
    <reaction evidence="9">
        <text>a 2'-deoxyuridine in double-stranded DNA + H2O = a 2'-deoxyribose 5'-monophosphate in double-stranded DNA + uracil</text>
        <dbReference type="Rhea" id="RHEA:81455"/>
        <dbReference type="Rhea" id="RHEA-COMP:14231"/>
        <dbReference type="Rhea" id="RHEA-COMP:17071"/>
        <dbReference type="ChEBI" id="CHEBI:15377"/>
        <dbReference type="ChEBI" id="CHEBI:17568"/>
        <dbReference type="ChEBI" id="CHEBI:133902"/>
        <dbReference type="ChEBI" id="CHEBI:139095"/>
    </reaction>
    <physiologicalReaction direction="left-to-right" evidence="9">
        <dbReference type="Rhea" id="RHEA:81456"/>
    </physiologicalReaction>
</comment>
<comment type="subcellular location">
    <subcellularLocation>
        <location evidence="12">Mitochondrion</location>
    </subcellularLocation>
    <subcellularLocation>
        <location evidence="12">Nucleus</location>
    </subcellularLocation>
</comment>
<proteinExistence type="inferred from homology"/>
<dbReference type="AlphaFoldDB" id="A0A7I8VBR0"/>
<sequence length="321" mass="36688">MSQKKLSTFFKPVSQKRNLENDENCDMTCKTPKRTRIDSDEKSIETTDLKKTPISAQKLLNNLTPEQHEKMNANKLRAQMRKIEIETDGMVTNFGHSWFRALQNEFTKPYFQSLAKFVAEERKNKIVFPPKDQIFSFTNAIDISKVKVVILGQDPYHNPRQAHGLCFSVNPGVAPPPSLINMFQELESDIENFKRPGHGYLMGWAKQGVLLLNAVLTVRAHEANSHKDKGWEKFTDAIIAHISKHNSGVVFLLWGSYAQKKGSSINKKKHHILNASHPSPLSAYRGFFQCKHFSKCNQLLKKQGDKGIDWSYLPTSFEENQ</sequence>
<dbReference type="NCBIfam" id="NF003588">
    <property type="entry name" value="PRK05254.1-1"/>
    <property type="match status" value="1"/>
</dbReference>
<comment type="function">
    <text evidence="12 14">Excises uracil residues from the DNA which can arise as a result of misincorporation of dUMP residues by DNA polymerase or due to deamination of cytosine.</text>
</comment>
<dbReference type="HAMAP" id="MF_00148">
    <property type="entry name" value="UDG"/>
    <property type="match status" value="1"/>
</dbReference>
<evidence type="ECO:0000256" key="12">
    <source>
        <dbReference type="HAMAP-Rule" id="MF_03166"/>
    </source>
</evidence>
<evidence type="ECO:0000256" key="8">
    <source>
        <dbReference type="ARBA" id="ARBA00023242"/>
    </source>
</evidence>
<keyword evidence="8 12" id="KW-0539">Nucleus</keyword>
<evidence type="ECO:0000256" key="2">
    <source>
        <dbReference type="ARBA" id="ARBA00022553"/>
    </source>
</evidence>
<keyword evidence="6 12" id="KW-0496">Mitochondrion</keyword>
<dbReference type="PROSITE" id="PS00130">
    <property type="entry name" value="U_DNA_GLYCOSYLASE"/>
    <property type="match status" value="1"/>
</dbReference>
<dbReference type="SUPFAM" id="SSF52141">
    <property type="entry name" value="Uracil-DNA glycosylase-like"/>
    <property type="match status" value="1"/>
</dbReference>
<evidence type="ECO:0000256" key="7">
    <source>
        <dbReference type="ARBA" id="ARBA00023204"/>
    </source>
</evidence>
<dbReference type="GO" id="GO:0005654">
    <property type="term" value="C:nucleoplasm"/>
    <property type="evidence" value="ECO:0007669"/>
    <property type="project" value="UniProtKB-ARBA"/>
</dbReference>
<dbReference type="InterPro" id="IPR005122">
    <property type="entry name" value="Uracil-DNA_glycosylase-like"/>
</dbReference>
<comment type="catalytic activity">
    <reaction evidence="10">
        <text>a 2'-deoxyuridine in single-stranded DNA + H2O = a 2'-deoxyribose 5'-monophosphate in single-stranded DNA + uracil</text>
        <dbReference type="Rhea" id="RHEA:81459"/>
        <dbReference type="Rhea" id="RHEA-COMP:12847"/>
        <dbReference type="Rhea" id="RHEA-COMP:19684"/>
        <dbReference type="ChEBI" id="CHEBI:15377"/>
        <dbReference type="ChEBI" id="CHEBI:17568"/>
        <dbReference type="ChEBI" id="CHEBI:133902"/>
        <dbReference type="ChEBI" id="CHEBI:139095"/>
    </reaction>
    <physiologicalReaction direction="left-to-right" evidence="10">
        <dbReference type="Rhea" id="RHEA:81460"/>
    </physiologicalReaction>
</comment>
<dbReference type="OrthoDB" id="10031947at2759"/>
<protein>
    <recommendedName>
        <fullName evidence="12 14">Uracil-DNA glycosylase</fullName>
        <shortName evidence="12">UDG</shortName>
        <ecNumber evidence="12 14">3.2.2.27</ecNumber>
    </recommendedName>
</protein>
<dbReference type="Gene3D" id="3.40.470.10">
    <property type="entry name" value="Uracil-DNA glycosylase-like domain"/>
    <property type="match status" value="1"/>
</dbReference>
<feature type="domain" description="Uracil-DNA glycosylase-like" evidence="15">
    <location>
        <begin position="139"/>
        <end position="300"/>
    </location>
</feature>
<comment type="catalytic activity">
    <reaction evidence="12 14">
        <text>Hydrolyzes single-stranded DNA or mismatched double-stranded DNA and polynucleotides, releasing free uracil.</text>
        <dbReference type="EC" id="3.2.2.27"/>
    </reaction>
</comment>
<keyword evidence="5" id="KW-0007">Acetylation</keyword>
<keyword evidence="7 12" id="KW-0234">DNA repair</keyword>
<evidence type="ECO:0000256" key="1">
    <source>
        <dbReference type="ARBA" id="ARBA00008184"/>
    </source>
</evidence>
<dbReference type="NCBIfam" id="TIGR00628">
    <property type="entry name" value="ung"/>
    <property type="match status" value="1"/>
</dbReference>